<dbReference type="Gene3D" id="3.40.50.1000">
    <property type="entry name" value="HAD superfamily/HAD-like"/>
    <property type="match status" value="1"/>
</dbReference>
<protein>
    <submittedName>
        <fullName evidence="1">Uncharacterized protein</fullName>
    </submittedName>
</protein>
<dbReference type="AlphaFoldDB" id="G2R2V6"/>
<dbReference type="OrthoDB" id="40579at2759"/>
<dbReference type="InterPro" id="IPR041492">
    <property type="entry name" value="HAD_2"/>
</dbReference>
<gene>
    <name evidence="1" type="ORF">THITE_2095206</name>
</gene>
<dbReference type="Pfam" id="PF13419">
    <property type="entry name" value="HAD_2"/>
    <property type="match status" value="1"/>
</dbReference>
<sequence length="317" mass="33247">MGSTEPAEPAFSAPPEVVAFDGLLFDMDGTIIDSTDAVVKHWHAIGKEIGVDPEVILQTSHGRRSIDTLQIIAPEKATPEYVQHMESQLPKLYGADAVEIPGARSLLEGLIARSAPWTIVTSGTVPLVTGWLQVLNLPTPAHLVTAESVAAGKPDPACYRLGRERLGLAGADRRVLVLEDSPAGIRAGKAAGCAVLAVVTSHTAEQVLAAGPDWVVRDLASVRLLPSSAGEGDGEEGGRDEVRLELDPRIEECMLCRITMALSPAASVPAPVSFALQLVSDVSVSVTTADATYSLRARTRPGVCVGDVSSSIQILLA</sequence>
<dbReference type="InterPro" id="IPR023198">
    <property type="entry name" value="PGP-like_dom2"/>
</dbReference>
<proteinExistence type="predicted"/>
<dbReference type="SFLD" id="SFLDG01135">
    <property type="entry name" value="C1.5.6:_HAD__Beta-PGM__Phospha"/>
    <property type="match status" value="1"/>
</dbReference>
<reference evidence="1 2" key="1">
    <citation type="journal article" date="2011" name="Nat. Biotechnol.">
        <title>Comparative genomic analysis of the thermophilic biomass-degrading fungi Myceliophthora thermophila and Thielavia terrestris.</title>
        <authorList>
            <person name="Berka R.M."/>
            <person name="Grigoriev I.V."/>
            <person name="Otillar R."/>
            <person name="Salamov A."/>
            <person name="Grimwood J."/>
            <person name="Reid I."/>
            <person name="Ishmael N."/>
            <person name="John T."/>
            <person name="Darmond C."/>
            <person name="Moisan M.-C."/>
            <person name="Henrissat B."/>
            <person name="Coutinho P.M."/>
            <person name="Lombard V."/>
            <person name="Natvig D.O."/>
            <person name="Lindquist E."/>
            <person name="Schmutz J."/>
            <person name="Lucas S."/>
            <person name="Harris P."/>
            <person name="Powlowski J."/>
            <person name="Bellemare A."/>
            <person name="Taylor D."/>
            <person name="Butler G."/>
            <person name="de Vries R.P."/>
            <person name="Allijn I.E."/>
            <person name="van den Brink J."/>
            <person name="Ushinsky S."/>
            <person name="Storms R."/>
            <person name="Powell A.J."/>
            <person name="Paulsen I.T."/>
            <person name="Elbourne L.D.H."/>
            <person name="Baker S.E."/>
            <person name="Magnuson J."/>
            <person name="LaBoissiere S."/>
            <person name="Clutterbuck A.J."/>
            <person name="Martinez D."/>
            <person name="Wogulis M."/>
            <person name="de Leon A.L."/>
            <person name="Rey M.W."/>
            <person name="Tsang A."/>
        </authorList>
    </citation>
    <scope>NUCLEOTIDE SEQUENCE [LARGE SCALE GENOMIC DNA]</scope>
    <source>
        <strain evidence="2">ATCC 38088 / NRRL 8126</strain>
    </source>
</reference>
<dbReference type="CDD" id="cd07527">
    <property type="entry name" value="HAD_ScGPP-like"/>
    <property type="match status" value="1"/>
</dbReference>
<dbReference type="KEGG" id="ttt:THITE_2095206"/>
<dbReference type="InterPro" id="IPR036412">
    <property type="entry name" value="HAD-like_sf"/>
</dbReference>
<evidence type="ECO:0000313" key="1">
    <source>
        <dbReference type="EMBL" id="AEO65872.1"/>
    </source>
</evidence>
<dbReference type="InterPro" id="IPR023214">
    <property type="entry name" value="HAD_sf"/>
</dbReference>
<name>G2R2V6_THETT</name>
<dbReference type="Gene3D" id="1.10.150.240">
    <property type="entry name" value="Putative phosphatase, domain 2"/>
    <property type="match status" value="1"/>
</dbReference>
<keyword evidence="2" id="KW-1185">Reference proteome</keyword>
<dbReference type="eggNOG" id="KOG2914">
    <property type="taxonomic scope" value="Eukaryota"/>
</dbReference>
<dbReference type="PANTHER" id="PTHR43481:SF4">
    <property type="entry name" value="GLYCEROL-1-PHOSPHATE PHOSPHOHYDROLASE 1-RELATED"/>
    <property type="match status" value="1"/>
</dbReference>
<dbReference type="GO" id="GO:0050308">
    <property type="term" value="F:sugar-phosphatase activity"/>
    <property type="evidence" value="ECO:0007669"/>
    <property type="project" value="TreeGrafter"/>
</dbReference>
<dbReference type="SUPFAM" id="SSF56784">
    <property type="entry name" value="HAD-like"/>
    <property type="match status" value="1"/>
</dbReference>
<dbReference type="InterPro" id="IPR051806">
    <property type="entry name" value="HAD-like_SPP"/>
</dbReference>
<dbReference type="Proteomes" id="UP000008181">
    <property type="component" value="Chromosome 2"/>
</dbReference>
<dbReference type="HOGENOM" id="CLU_877676_0_0_1"/>
<dbReference type="SFLD" id="SFLDG01129">
    <property type="entry name" value="C1.5:_HAD__Beta-PGM__Phosphata"/>
    <property type="match status" value="1"/>
</dbReference>
<dbReference type="EMBL" id="CP003010">
    <property type="protein sequence ID" value="AEO65872.1"/>
    <property type="molecule type" value="Genomic_DNA"/>
</dbReference>
<dbReference type="STRING" id="578455.G2R2V6"/>
<accession>G2R2V6</accession>
<dbReference type="PANTHER" id="PTHR43481">
    <property type="entry name" value="FRUCTOSE-1-PHOSPHATE PHOSPHATASE"/>
    <property type="match status" value="1"/>
</dbReference>
<dbReference type="RefSeq" id="XP_003652208.1">
    <property type="nucleotide sequence ID" value="XM_003652160.1"/>
</dbReference>
<dbReference type="GeneID" id="11517410"/>
<evidence type="ECO:0000313" key="2">
    <source>
        <dbReference type="Proteomes" id="UP000008181"/>
    </source>
</evidence>
<dbReference type="SFLD" id="SFLDS00003">
    <property type="entry name" value="Haloacid_Dehalogenase"/>
    <property type="match status" value="1"/>
</dbReference>
<dbReference type="NCBIfam" id="TIGR01509">
    <property type="entry name" value="HAD-SF-IA-v3"/>
    <property type="match status" value="1"/>
</dbReference>
<organism evidence="1 2">
    <name type="scientific">Thermothielavioides terrestris (strain ATCC 38088 / NRRL 8126)</name>
    <name type="common">Thielavia terrestris</name>
    <dbReference type="NCBI Taxonomy" id="578455"/>
    <lineage>
        <taxon>Eukaryota</taxon>
        <taxon>Fungi</taxon>
        <taxon>Dikarya</taxon>
        <taxon>Ascomycota</taxon>
        <taxon>Pezizomycotina</taxon>
        <taxon>Sordariomycetes</taxon>
        <taxon>Sordariomycetidae</taxon>
        <taxon>Sordariales</taxon>
        <taxon>Chaetomiaceae</taxon>
        <taxon>Thermothielavioides</taxon>
        <taxon>Thermothielavioides terrestris</taxon>
    </lineage>
</organism>
<dbReference type="InterPro" id="IPR006439">
    <property type="entry name" value="HAD-SF_hydro_IA"/>
</dbReference>